<name>A0A938YLY0_9ACTN</name>
<sequence length="229" mass="24453">MSAVPAPHDGATESGPTEQSATALPARDQAGALRSEILSPVTLARTVDRIAHQILERHGEDDIVLLGIPTRGVHLARRLAGRLATFAGPSAGRISVGSLDITLYRDDLRRHPPRALEETSLPDDGIDNAVVVLVDDVLYSGRTVRAALDALRDHGRPRIVQLAVLVDRGHRQLPIRADYVGKNIPTAFTDDVAVRMVETDGVDSVDLVRRDAGGPVSGAARPTAGSDRR</sequence>
<dbReference type="EC" id="2.4.2.9" evidence="4"/>
<dbReference type="Proteomes" id="UP000663801">
    <property type="component" value="Unassembled WGS sequence"/>
</dbReference>
<dbReference type="InterPro" id="IPR023050">
    <property type="entry name" value="PyrR"/>
</dbReference>
<dbReference type="PANTHER" id="PTHR11608:SF0">
    <property type="entry name" value="BIFUNCTIONAL PROTEIN PYRR"/>
    <property type="match status" value="1"/>
</dbReference>
<dbReference type="AlphaFoldDB" id="A0A938YLY0"/>
<keyword evidence="2 4" id="KW-0805">Transcription regulation</keyword>
<dbReference type="HAMAP" id="MF_01219">
    <property type="entry name" value="PyrR"/>
    <property type="match status" value="1"/>
</dbReference>
<keyword evidence="4 7" id="KW-0328">Glycosyltransferase</keyword>
<feature type="region of interest" description="Disordered" evidence="5">
    <location>
        <begin position="1"/>
        <end position="23"/>
    </location>
</feature>
<dbReference type="FunFam" id="3.40.50.2020:FF:000020">
    <property type="entry name" value="Bifunctional protein PyrR"/>
    <property type="match status" value="1"/>
</dbReference>
<reference evidence="7" key="1">
    <citation type="submission" date="2021-01" db="EMBL/GenBank/DDBJ databases">
        <title>KCTC 19127 draft genome.</title>
        <authorList>
            <person name="An D."/>
        </authorList>
    </citation>
    <scope>NUCLEOTIDE SEQUENCE</scope>
    <source>
        <strain evidence="7">KCTC 19127</strain>
    </source>
</reference>
<keyword evidence="8" id="KW-1185">Reference proteome</keyword>
<evidence type="ECO:0000256" key="4">
    <source>
        <dbReference type="HAMAP-Rule" id="MF_01219"/>
    </source>
</evidence>
<accession>A0A938YLY0</accession>
<protein>
    <recommendedName>
        <fullName evidence="4">Bifunctional protein PyrR</fullName>
    </recommendedName>
    <domain>
        <recommendedName>
            <fullName evidence="4">Pyrimidine operon regulatory protein</fullName>
        </recommendedName>
    </domain>
    <domain>
        <recommendedName>
            <fullName evidence="4">Uracil phosphoribosyltransferase</fullName>
            <shortName evidence="4">UPRTase</shortName>
            <ecNumber evidence="4">2.4.2.9</ecNumber>
        </recommendedName>
    </domain>
</protein>
<dbReference type="RefSeq" id="WP_205257079.1">
    <property type="nucleotide sequence ID" value="NZ_BAAAPV010000001.1"/>
</dbReference>
<dbReference type="Pfam" id="PF00156">
    <property type="entry name" value="Pribosyltran"/>
    <property type="match status" value="1"/>
</dbReference>
<feature type="domain" description="Phosphoribosyltransferase" evidence="6">
    <location>
        <begin position="42"/>
        <end position="189"/>
    </location>
</feature>
<comment type="similarity">
    <text evidence="1 4">Belongs to the purine/pyrimidine phosphoribosyltransferase family. PyrR subfamily.</text>
</comment>
<comment type="function">
    <text evidence="4">Regulates the transcription of the pyrimidine nucleotide (pyr) operon in response to exogenous pyrimidines.</text>
</comment>
<evidence type="ECO:0000256" key="5">
    <source>
        <dbReference type="SAM" id="MobiDB-lite"/>
    </source>
</evidence>
<evidence type="ECO:0000256" key="3">
    <source>
        <dbReference type="ARBA" id="ARBA00023163"/>
    </source>
</evidence>
<dbReference type="Gene3D" id="3.40.50.2020">
    <property type="match status" value="1"/>
</dbReference>
<evidence type="ECO:0000256" key="2">
    <source>
        <dbReference type="ARBA" id="ARBA00023015"/>
    </source>
</evidence>
<dbReference type="EMBL" id="JAERWL010000009">
    <property type="protein sequence ID" value="MBM9476966.1"/>
    <property type="molecule type" value="Genomic_DNA"/>
</dbReference>
<dbReference type="SUPFAM" id="SSF53271">
    <property type="entry name" value="PRTase-like"/>
    <property type="match status" value="1"/>
</dbReference>
<feature type="region of interest" description="Disordered" evidence="5">
    <location>
        <begin position="208"/>
        <end position="229"/>
    </location>
</feature>
<evidence type="ECO:0000256" key="1">
    <source>
        <dbReference type="ARBA" id="ARBA00005565"/>
    </source>
</evidence>
<dbReference type="NCBIfam" id="NF003549">
    <property type="entry name" value="PRK05205.1-5"/>
    <property type="match status" value="1"/>
</dbReference>
<gene>
    <name evidence="4 7" type="primary">pyrR</name>
    <name evidence="7" type="ORF">JL107_10955</name>
</gene>
<comment type="caution">
    <text evidence="7">The sequence shown here is derived from an EMBL/GenBank/DDBJ whole genome shotgun (WGS) entry which is preliminary data.</text>
</comment>
<dbReference type="PANTHER" id="PTHR11608">
    <property type="entry name" value="BIFUNCTIONAL PROTEIN PYRR"/>
    <property type="match status" value="1"/>
</dbReference>
<evidence type="ECO:0000259" key="6">
    <source>
        <dbReference type="Pfam" id="PF00156"/>
    </source>
</evidence>
<keyword evidence="4 7" id="KW-0808">Transferase</keyword>
<dbReference type="InterPro" id="IPR050137">
    <property type="entry name" value="PyrR_bifunctional"/>
</dbReference>
<dbReference type="NCBIfam" id="NF003547">
    <property type="entry name" value="PRK05205.1-3"/>
    <property type="match status" value="1"/>
</dbReference>
<dbReference type="InterPro" id="IPR029057">
    <property type="entry name" value="PRTase-like"/>
</dbReference>
<evidence type="ECO:0000313" key="7">
    <source>
        <dbReference type="EMBL" id="MBM9476966.1"/>
    </source>
</evidence>
<dbReference type="InterPro" id="IPR000836">
    <property type="entry name" value="PRTase_dom"/>
</dbReference>
<organism evidence="7 8">
    <name type="scientific">Nakamurella flavida</name>
    <dbReference type="NCBI Taxonomy" id="363630"/>
    <lineage>
        <taxon>Bacteria</taxon>
        <taxon>Bacillati</taxon>
        <taxon>Actinomycetota</taxon>
        <taxon>Actinomycetes</taxon>
        <taxon>Nakamurellales</taxon>
        <taxon>Nakamurellaceae</taxon>
        <taxon>Nakamurella</taxon>
    </lineage>
</organism>
<feature type="short sequence motif" description="PRPP-binding" evidence="4">
    <location>
        <begin position="131"/>
        <end position="143"/>
    </location>
</feature>
<dbReference type="GO" id="GO:0006355">
    <property type="term" value="P:regulation of DNA-templated transcription"/>
    <property type="evidence" value="ECO:0007669"/>
    <property type="project" value="UniProtKB-UniRule"/>
</dbReference>
<proteinExistence type="inferred from homology"/>
<dbReference type="GO" id="GO:0004845">
    <property type="term" value="F:uracil phosphoribosyltransferase activity"/>
    <property type="evidence" value="ECO:0007669"/>
    <property type="project" value="UniProtKB-UniRule"/>
</dbReference>
<comment type="function">
    <text evidence="4">Also displays a weak uracil phosphoribosyltransferase activity which is not physiologically significant.</text>
</comment>
<keyword evidence="3 4" id="KW-0804">Transcription</keyword>
<dbReference type="CDD" id="cd06223">
    <property type="entry name" value="PRTases_typeI"/>
    <property type="match status" value="1"/>
</dbReference>
<comment type="catalytic activity">
    <reaction evidence="4">
        <text>UMP + diphosphate = 5-phospho-alpha-D-ribose 1-diphosphate + uracil</text>
        <dbReference type="Rhea" id="RHEA:13017"/>
        <dbReference type="ChEBI" id="CHEBI:17568"/>
        <dbReference type="ChEBI" id="CHEBI:33019"/>
        <dbReference type="ChEBI" id="CHEBI:57865"/>
        <dbReference type="ChEBI" id="CHEBI:58017"/>
        <dbReference type="EC" id="2.4.2.9"/>
    </reaction>
</comment>
<evidence type="ECO:0000313" key="8">
    <source>
        <dbReference type="Proteomes" id="UP000663801"/>
    </source>
</evidence>